<dbReference type="SMART" id="SM00220">
    <property type="entry name" value="S_TKc"/>
    <property type="match status" value="1"/>
</dbReference>
<dbReference type="GO" id="GO:0004674">
    <property type="term" value="F:protein serine/threonine kinase activity"/>
    <property type="evidence" value="ECO:0007669"/>
    <property type="project" value="UniProtKB-KW"/>
</dbReference>
<evidence type="ECO:0000256" key="3">
    <source>
        <dbReference type="ARBA" id="ARBA00022679"/>
    </source>
</evidence>
<evidence type="ECO:0000256" key="1">
    <source>
        <dbReference type="ARBA" id="ARBA00006485"/>
    </source>
</evidence>
<evidence type="ECO:0000259" key="9">
    <source>
        <dbReference type="PROSITE" id="PS50011"/>
    </source>
</evidence>
<dbReference type="GO" id="GO:0007346">
    <property type="term" value="P:regulation of mitotic cell cycle"/>
    <property type="evidence" value="ECO:0007669"/>
    <property type="project" value="TreeGrafter"/>
</dbReference>
<dbReference type="PROSITE" id="PS00107">
    <property type="entry name" value="PROTEIN_KINASE_ATP"/>
    <property type="match status" value="1"/>
</dbReference>
<dbReference type="Pfam" id="PF00069">
    <property type="entry name" value="Pkinase"/>
    <property type="match status" value="1"/>
</dbReference>
<feature type="domain" description="Protein kinase" evidence="9">
    <location>
        <begin position="15"/>
        <end position="342"/>
    </location>
</feature>
<sequence length="363" mass="42045">MTGWPSRPCEPVEKYEKLNRVGEGTYGVVYRARDKKTEEIVALKRIRLRPESSRRERGRRKSSDAKKQRFDEEGFPVTSLREIVLLQKLSHRNVINLREVVVKRGSKVADDRYFLVFDYCDNDIGRILDDHLYTRKERFSESEVKCIMTQILSGLKYLHSEWIVHRDLKVSNLLYNSHGEVKLADFGLARFFGSPLRPYTPRVVTLWYRAPELLLRDETVSDSRTLPEDVGKLHYSTAVDLWAAGCIFGELLLGKPLLPGKDEIDQLKRTFDLLGDPNERIWPKVGRLLDNMKVSIASQPYNRLRQVFPRLGGSGLDLLDGLLAYDPQQRYSASEALNHKYFSEKPWPAKPEEMPKFQTSPDF</sequence>
<evidence type="ECO:0000256" key="8">
    <source>
        <dbReference type="RuleBase" id="RU000304"/>
    </source>
</evidence>
<comment type="caution">
    <text evidence="10">The sequence shown here is derived from an EMBL/GenBank/DDBJ whole genome shotgun (WGS) entry which is preliminary data.</text>
</comment>
<dbReference type="InterPro" id="IPR017441">
    <property type="entry name" value="Protein_kinase_ATP_BS"/>
</dbReference>
<dbReference type="GO" id="GO:0005634">
    <property type="term" value="C:nucleus"/>
    <property type="evidence" value="ECO:0007669"/>
    <property type="project" value="TreeGrafter"/>
</dbReference>
<dbReference type="EMBL" id="JAMWBK010000004">
    <property type="protein sequence ID" value="KAJ8905755.1"/>
    <property type="molecule type" value="Genomic_DNA"/>
</dbReference>
<dbReference type="PANTHER" id="PTHR24056:SF107">
    <property type="entry name" value="CYCLIN-DEPENDENT KINASE 11A-RELATED"/>
    <property type="match status" value="1"/>
</dbReference>
<proteinExistence type="inferred from homology"/>
<dbReference type="InterPro" id="IPR050108">
    <property type="entry name" value="CDK"/>
</dbReference>
<reference evidence="10 11" key="1">
    <citation type="journal article" date="2023" name="Nat. Commun.">
        <title>Origin of minicircular mitochondrial genomes in red algae.</title>
        <authorList>
            <person name="Lee Y."/>
            <person name="Cho C.H."/>
            <person name="Lee Y.M."/>
            <person name="Park S.I."/>
            <person name="Yang J.H."/>
            <person name="West J.A."/>
            <person name="Bhattacharya D."/>
            <person name="Yoon H.S."/>
        </authorList>
    </citation>
    <scope>NUCLEOTIDE SEQUENCE [LARGE SCALE GENOMIC DNA]</scope>
    <source>
        <strain evidence="10 11">CCMP1338</strain>
        <tissue evidence="10">Whole cell</tissue>
    </source>
</reference>
<dbReference type="Gene3D" id="3.30.200.20">
    <property type="entry name" value="Phosphorylase Kinase, domain 1"/>
    <property type="match status" value="1"/>
</dbReference>
<dbReference type="PROSITE" id="PS00108">
    <property type="entry name" value="PROTEIN_KINASE_ST"/>
    <property type="match status" value="1"/>
</dbReference>
<dbReference type="InterPro" id="IPR011009">
    <property type="entry name" value="Kinase-like_dom_sf"/>
</dbReference>
<dbReference type="AlphaFoldDB" id="A0AAV8UT72"/>
<evidence type="ECO:0000256" key="5">
    <source>
        <dbReference type="ARBA" id="ARBA00022777"/>
    </source>
</evidence>
<keyword evidence="6 7" id="KW-0067">ATP-binding</keyword>
<evidence type="ECO:0000256" key="7">
    <source>
        <dbReference type="PROSITE-ProRule" id="PRU10141"/>
    </source>
</evidence>
<dbReference type="PANTHER" id="PTHR24056">
    <property type="entry name" value="CELL DIVISION PROTEIN KINASE"/>
    <property type="match status" value="1"/>
</dbReference>
<keyword evidence="4 7" id="KW-0547">Nucleotide-binding</keyword>
<dbReference type="SUPFAM" id="SSF56112">
    <property type="entry name" value="Protein kinase-like (PK-like)"/>
    <property type="match status" value="1"/>
</dbReference>
<keyword evidence="2 8" id="KW-0723">Serine/threonine-protein kinase</keyword>
<keyword evidence="5" id="KW-0418">Kinase</keyword>
<dbReference type="Proteomes" id="UP001157974">
    <property type="component" value="Unassembled WGS sequence"/>
</dbReference>
<feature type="binding site" evidence="7">
    <location>
        <position position="44"/>
    </location>
    <ligand>
        <name>ATP</name>
        <dbReference type="ChEBI" id="CHEBI:30616"/>
    </ligand>
</feature>
<dbReference type="GO" id="GO:0005524">
    <property type="term" value="F:ATP binding"/>
    <property type="evidence" value="ECO:0007669"/>
    <property type="project" value="UniProtKB-UniRule"/>
</dbReference>
<keyword evidence="3" id="KW-0808">Transferase</keyword>
<name>A0AAV8UT72_9RHOD</name>
<keyword evidence="11" id="KW-1185">Reference proteome</keyword>
<comment type="similarity">
    <text evidence="1">Belongs to the protein kinase superfamily. CMGC Ser/Thr protein kinase family. CDC2/CDKX subfamily.</text>
</comment>
<dbReference type="InterPro" id="IPR008271">
    <property type="entry name" value="Ser/Thr_kinase_AS"/>
</dbReference>
<evidence type="ECO:0000256" key="4">
    <source>
        <dbReference type="ARBA" id="ARBA00022741"/>
    </source>
</evidence>
<dbReference type="FunFam" id="1.10.510.10:FF:000624">
    <property type="entry name" value="Mitogen-activated protein kinase"/>
    <property type="match status" value="1"/>
</dbReference>
<dbReference type="InterPro" id="IPR000719">
    <property type="entry name" value="Prot_kinase_dom"/>
</dbReference>
<protein>
    <recommendedName>
        <fullName evidence="9">Protein kinase domain-containing protein</fullName>
    </recommendedName>
</protein>
<dbReference type="PROSITE" id="PS50011">
    <property type="entry name" value="PROTEIN_KINASE_DOM"/>
    <property type="match status" value="1"/>
</dbReference>
<evidence type="ECO:0000256" key="6">
    <source>
        <dbReference type="ARBA" id="ARBA00022840"/>
    </source>
</evidence>
<evidence type="ECO:0000313" key="11">
    <source>
        <dbReference type="Proteomes" id="UP001157974"/>
    </source>
</evidence>
<evidence type="ECO:0000313" key="10">
    <source>
        <dbReference type="EMBL" id="KAJ8905755.1"/>
    </source>
</evidence>
<dbReference type="Gene3D" id="1.10.510.10">
    <property type="entry name" value="Transferase(Phosphotransferase) domain 1"/>
    <property type="match status" value="1"/>
</dbReference>
<organism evidence="10 11">
    <name type="scientific">Rhodosorus marinus</name>
    <dbReference type="NCBI Taxonomy" id="101924"/>
    <lineage>
        <taxon>Eukaryota</taxon>
        <taxon>Rhodophyta</taxon>
        <taxon>Stylonematophyceae</taxon>
        <taxon>Stylonematales</taxon>
        <taxon>Stylonemataceae</taxon>
        <taxon>Rhodosorus</taxon>
    </lineage>
</organism>
<gene>
    <name evidence="10" type="ORF">NDN08_002260</name>
</gene>
<accession>A0AAV8UT72</accession>
<evidence type="ECO:0000256" key="2">
    <source>
        <dbReference type="ARBA" id="ARBA00022527"/>
    </source>
</evidence>